<organism evidence="6 7">
    <name type="scientific">Adineta ricciae</name>
    <name type="common">Rotifer</name>
    <dbReference type="NCBI Taxonomy" id="249248"/>
    <lineage>
        <taxon>Eukaryota</taxon>
        <taxon>Metazoa</taxon>
        <taxon>Spiralia</taxon>
        <taxon>Gnathifera</taxon>
        <taxon>Rotifera</taxon>
        <taxon>Eurotatoria</taxon>
        <taxon>Bdelloidea</taxon>
        <taxon>Adinetida</taxon>
        <taxon>Adinetidae</taxon>
        <taxon>Adineta</taxon>
    </lineage>
</organism>
<dbReference type="EMBL" id="CAJNOR010007598">
    <property type="protein sequence ID" value="CAF1620113.1"/>
    <property type="molecule type" value="Genomic_DNA"/>
</dbReference>
<dbReference type="OrthoDB" id="439792at2759"/>
<dbReference type="Proteomes" id="UP000663852">
    <property type="component" value="Unassembled WGS sequence"/>
</dbReference>
<dbReference type="Proteomes" id="UP000663828">
    <property type="component" value="Unassembled WGS sequence"/>
</dbReference>
<protein>
    <recommendedName>
        <fullName evidence="8">Adenylate kinase</fullName>
    </recommendedName>
</protein>
<keyword evidence="2" id="KW-0547">Nucleotide-binding</keyword>
<dbReference type="PANTHER" id="PTHR23359">
    <property type="entry name" value="NUCLEOTIDE KINASE"/>
    <property type="match status" value="1"/>
</dbReference>
<dbReference type="PRINTS" id="PR00094">
    <property type="entry name" value="ADENYLTKNASE"/>
</dbReference>
<dbReference type="SUPFAM" id="SSF52540">
    <property type="entry name" value="P-loop containing nucleoside triphosphate hydrolases"/>
    <property type="match status" value="1"/>
</dbReference>
<dbReference type="Gene3D" id="3.40.50.300">
    <property type="entry name" value="P-loop containing nucleotide triphosphate hydrolases"/>
    <property type="match status" value="1"/>
</dbReference>
<dbReference type="InterPro" id="IPR000850">
    <property type="entry name" value="Adenylat/UMP-CMP_kin"/>
</dbReference>
<comment type="caution">
    <text evidence="6">The sequence shown here is derived from an EMBL/GenBank/DDBJ whole genome shotgun (WGS) entry which is preliminary data.</text>
</comment>
<dbReference type="EMBL" id="CAJNOJ010000933">
    <property type="protein sequence ID" value="CAF1534493.1"/>
    <property type="molecule type" value="Genomic_DNA"/>
</dbReference>
<evidence type="ECO:0000313" key="6">
    <source>
        <dbReference type="EMBL" id="CAF1620113.1"/>
    </source>
</evidence>
<dbReference type="GO" id="GO:0019205">
    <property type="term" value="F:nucleobase-containing compound kinase activity"/>
    <property type="evidence" value="ECO:0007669"/>
    <property type="project" value="InterPro"/>
</dbReference>
<dbReference type="HAMAP" id="MF_00235">
    <property type="entry name" value="Adenylate_kinase_Adk"/>
    <property type="match status" value="1"/>
</dbReference>
<sequence length="203" mass="22701">MDMLLKLRSIQELMGHDVIVLIGAPCSGKTTQGKLLADALDRPYLSPGSLFRAEVTKGTVLGQQLAAYMNSGETIPNELTTAFLTIKFSDPLYENGMILDGYPRSVSHLAVLENILANLGRRILAAVYLDVPKAQLDERRVRRGRTDDNATTAERRYAIFKEDITPLLNLLDLKKKLLKIRYTPESSEEVLRRILIELAAFKS</sequence>
<evidence type="ECO:0008006" key="8">
    <source>
        <dbReference type="Google" id="ProtNLM"/>
    </source>
</evidence>
<evidence type="ECO:0000256" key="3">
    <source>
        <dbReference type="ARBA" id="ARBA00022777"/>
    </source>
</evidence>
<evidence type="ECO:0000256" key="2">
    <source>
        <dbReference type="ARBA" id="ARBA00022741"/>
    </source>
</evidence>
<dbReference type="Pfam" id="PF00406">
    <property type="entry name" value="ADK"/>
    <property type="match status" value="1"/>
</dbReference>
<evidence type="ECO:0000256" key="4">
    <source>
        <dbReference type="RuleBase" id="RU003330"/>
    </source>
</evidence>
<dbReference type="GO" id="GO:0006139">
    <property type="term" value="P:nucleobase-containing compound metabolic process"/>
    <property type="evidence" value="ECO:0007669"/>
    <property type="project" value="InterPro"/>
</dbReference>
<dbReference type="AlphaFoldDB" id="A0A816CCD0"/>
<evidence type="ECO:0000313" key="5">
    <source>
        <dbReference type="EMBL" id="CAF1534493.1"/>
    </source>
</evidence>
<proteinExistence type="inferred from homology"/>
<keyword evidence="1 4" id="KW-0808">Transferase</keyword>
<comment type="similarity">
    <text evidence="4">Belongs to the adenylate kinase family.</text>
</comment>
<dbReference type="CDD" id="cd01428">
    <property type="entry name" value="ADK"/>
    <property type="match status" value="1"/>
</dbReference>
<gene>
    <name evidence="5" type="ORF">EDS130_LOCUS44838</name>
    <name evidence="6" type="ORF">XAT740_LOCUS50123</name>
</gene>
<dbReference type="GO" id="GO:0005524">
    <property type="term" value="F:ATP binding"/>
    <property type="evidence" value="ECO:0007669"/>
    <property type="project" value="InterPro"/>
</dbReference>
<evidence type="ECO:0000256" key="1">
    <source>
        <dbReference type="ARBA" id="ARBA00022679"/>
    </source>
</evidence>
<accession>A0A816CCD0</accession>
<keyword evidence="7" id="KW-1185">Reference proteome</keyword>
<evidence type="ECO:0000313" key="7">
    <source>
        <dbReference type="Proteomes" id="UP000663828"/>
    </source>
</evidence>
<keyword evidence="3 4" id="KW-0418">Kinase</keyword>
<name>A0A816CCD0_ADIRI</name>
<reference evidence="6" key="1">
    <citation type="submission" date="2021-02" db="EMBL/GenBank/DDBJ databases">
        <authorList>
            <person name="Nowell W R."/>
        </authorList>
    </citation>
    <scope>NUCLEOTIDE SEQUENCE</scope>
</reference>
<dbReference type="InterPro" id="IPR027417">
    <property type="entry name" value="P-loop_NTPase"/>
</dbReference>